<feature type="compositionally biased region" description="Low complexity" evidence="1">
    <location>
        <begin position="63"/>
        <end position="73"/>
    </location>
</feature>
<feature type="compositionally biased region" description="Polar residues" evidence="1">
    <location>
        <begin position="108"/>
        <end position="119"/>
    </location>
</feature>
<evidence type="ECO:0000256" key="1">
    <source>
        <dbReference type="SAM" id="MobiDB-lite"/>
    </source>
</evidence>
<feature type="compositionally biased region" description="Basic and acidic residues" evidence="1">
    <location>
        <begin position="31"/>
        <end position="43"/>
    </location>
</feature>
<feature type="compositionally biased region" description="Basic and acidic residues" evidence="1">
    <location>
        <begin position="94"/>
        <end position="107"/>
    </location>
</feature>
<name>A0ABN8Y3Q4_RANTA</name>
<organism evidence="2 3">
    <name type="scientific">Rangifer tarandus platyrhynchus</name>
    <name type="common">Svalbard reindeer</name>
    <dbReference type="NCBI Taxonomy" id="3082113"/>
    <lineage>
        <taxon>Eukaryota</taxon>
        <taxon>Metazoa</taxon>
        <taxon>Chordata</taxon>
        <taxon>Craniata</taxon>
        <taxon>Vertebrata</taxon>
        <taxon>Euteleostomi</taxon>
        <taxon>Mammalia</taxon>
        <taxon>Eutheria</taxon>
        <taxon>Laurasiatheria</taxon>
        <taxon>Artiodactyla</taxon>
        <taxon>Ruminantia</taxon>
        <taxon>Pecora</taxon>
        <taxon>Cervidae</taxon>
        <taxon>Odocoileinae</taxon>
        <taxon>Rangifer</taxon>
    </lineage>
</organism>
<protein>
    <submittedName>
        <fullName evidence="2">Uncharacterized protein</fullName>
    </submittedName>
</protein>
<keyword evidence="3" id="KW-1185">Reference proteome</keyword>
<proteinExistence type="predicted"/>
<reference evidence="2" key="1">
    <citation type="submission" date="2023-04" db="EMBL/GenBank/DDBJ databases">
        <authorList>
            <consortium name="ELIXIR-Norway"/>
        </authorList>
    </citation>
    <scope>NUCLEOTIDE SEQUENCE [LARGE SCALE GENOMIC DNA]</scope>
</reference>
<accession>A0ABN8Y3Q4</accession>
<dbReference type="EMBL" id="OX459948">
    <property type="protein sequence ID" value="CAI9155600.1"/>
    <property type="molecule type" value="Genomic_DNA"/>
</dbReference>
<dbReference type="Proteomes" id="UP001176941">
    <property type="component" value="Chromosome 12"/>
</dbReference>
<gene>
    <name evidence="2" type="ORF">MRATA1EN1_LOCUS4562</name>
</gene>
<evidence type="ECO:0000313" key="2">
    <source>
        <dbReference type="EMBL" id="CAI9155600.1"/>
    </source>
</evidence>
<sequence length="274" mass="29525">MSLSPRAVTPEVRTPEARAWSQEQPLPGETRTPRPERSPDPQPEKAQGQPRPSRPQKRVSGCSDSLFSSSAPSPTARLHSYNRGGRAAAFTCRSGKDEQRNKSKDETPSNSTLASSSPYGGSMNGYRVGTAKKAFQCSYKKCVSRAVYRTPLWALHSAHGISCLQPKKRAASGALMITGATKRHPQLNFSTDPPLMARKEQRSDTAQLGKGQDLGLHLSRAVDVDAGGPSVRFQLAGLACCSRPFLWGEAYTQGKRSLIGSDLQASATATRGQT</sequence>
<evidence type="ECO:0000313" key="3">
    <source>
        <dbReference type="Proteomes" id="UP001176941"/>
    </source>
</evidence>
<feature type="region of interest" description="Disordered" evidence="1">
    <location>
        <begin position="1"/>
        <end position="122"/>
    </location>
</feature>